<sequence>MKWMAILISFCILMHEVNCAGFVFPLKTKVIGKFSQWICSWLSQAQYVQIIDQIEPQLNENTEIGDMKTMLISAAMSATSLSQKLAIAGIGTKFMTKATLDVPIGILATALGNNLAAFVNQMVEMYVNYQDAGKTRERIFQRGYKMIDMFMTQKRVSTIYCRIKKAFDAKDATWWPFITSNLGAQIKFSTLDGLGTCV</sequence>
<name>A0A914QCQ8_9BILA</name>
<keyword evidence="2" id="KW-1185">Reference proteome</keyword>
<feature type="chain" id="PRO_5038068771" evidence="1">
    <location>
        <begin position="20"/>
        <end position="198"/>
    </location>
</feature>
<reference evidence="3" key="1">
    <citation type="submission" date="2022-11" db="UniProtKB">
        <authorList>
            <consortium name="WormBaseParasite"/>
        </authorList>
    </citation>
    <scope>IDENTIFICATION</scope>
</reference>
<dbReference type="AlphaFoldDB" id="A0A914QCQ8"/>
<evidence type="ECO:0000313" key="2">
    <source>
        <dbReference type="Proteomes" id="UP000887578"/>
    </source>
</evidence>
<keyword evidence="1" id="KW-0732">Signal</keyword>
<organism evidence="2 3">
    <name type="scientific">Panagrolaimus davidi</name>
    <dbReference type="NCBI Taxonomy" id="227884"/>
    <lineage>
        <taxon>Eukaryota</taxon>
        <taxon>Metazoa</taxon>
        <taxon>Ecdysozoa</taxon>
        <taxon>Nematoda</taxon>
        <taxon>Chromadorea</taxon>
        <taxon>Rhabditida</taxon>
        <taxon>Tylenchina</taxon>
        <taxon>Panagrolaimomorpha</taxon>
        <taxon>Panagrolaimoidea</taxon>
        <taxon>Panagrolaimidae</taxon>
        <taxon>Panagrolaimus</taxon>
    </lineage>
</organism>
<evidence type="ECO:0000256" key="1">
    <source>
        <dbReference type="SAM" id="SignalP"/>
    </source>
</evidence>
<dbReference type="WBParaSite" id="PDA_v2.g29399.t1">
    <property type="protein sequence ID" value="PDA_v2.g29399.t1"/>
    <property type="gene ID" value="PDA_v2.g29399"/>
</dbReference>
<evidence type="ECO:0000313" key="3">
    <source>
        <dbReference type="WBParaSite" id="PDA_v2.g29399.t1"/>
    </source>
</evidence>
<proteinExistence type="predicted"/>
<dbReference type="Proteomes" id="UP000887578">
    <property type="component" value="Unplaced"/>
</dbReference>
<feature type="signal peptide" evidence="1">
    <location>
        <begin position="1"/>
        <end position="19"/>
    </location>
</feature>
<protein>
    <submittedName>
        <fullName evidence="3">Uncharacterized protein</fullName>
    </submittedName>
</protein>
<accession>A0A914QCQ8</accession>